<accession>A0A369QKH1</accession>
<comment type="caution">
    <text evidence="7">The sequence shown here is derived from an EMBL/GenBank/DDBJ whole genome shotgun (WGS) entry which is preliminary data.</text>
</comment>
<evidence type="ECO:0000256" key="3">
    <source>
        <dbReference type="ARBA" id="ARBA00023004"/>
    </source>
</evidence>
<dbReference type="Gene3D" id="1.10.760.10">
    <property type="entry name" value="Cytochrome c-like domain"/>
    <property type="match status" value="1"/>
</dbReference>
<dbReference type="RefSeq" id="WP_115372165.1">
    <property type="nucleotide sequence ID" value="NZ_QASA01000001.1"/>
</dbReference>
<dbReference type="GO" id="GO:0009055">
    <property type="term" value="F:electron transfer activity"/>
    <property type="evidence" value="ECO:0007669"/>
    <property type="project" value="InterPro"/>
</dbReference>
<sequence length="911" mass="100589">MNKSTSCLKLLLTVSVSLFIGTSCRNAKEAETKTQTAAAATAEPVANPKVDKLKLPTGFKAEHLYSPSENKQGSWVAMAFDNKGRLITSDQYGFLYRMEISPVGKGGGKPKIERLNVGIDNTVQADTTKPKVGMGYAQGLLYAFNSLYVMINHNSNQEFEKGSGLYRLQDTDNDDQYDKITLLKAMTGEGEHGPHSIKLSPDGKSLYVVAGNFTDNPGMNAYRIPQVWGEDNLIPLIPDPRGHATDRMAPAGWIAKVDPTGANWEMIGAGLRNTYDIDFNEDGELFAYDSDMEWDFGMPWYKPTRILHVTSGSEFGWRRGNTSWSPTFADALPAVLNIGQGSPTNFMSGRNAKFPDKYRRAMYAFDWSFGIIYAVHLQPQGASYTATAEEFISGSPLPLTDGTIGPDGAMYFLTGGRRIDSDLYRVYYTGNEPTNSSIASTLPAAAKQLQQTRKKLEEYHTGAKAGAVEFAWPYLKDNDRFIRYAARVAVEHQPIAQWQQKALTEKDPVIATQAALALARNGEKSVKSQILANLMQVNYSQLSETQQLDLLRAMEVTLFRMGKPDAAQAAKLDTYLSAHYPAQNNNDLNRMLCKVLVFIDSPTVVPKTLALYEQAKDDNSSQKNFTESSDLILRNPQYGLDIASMLAKIPPAQQMYYATALSEAKKGWTPALRDKYFAWFASAFKNYAGGRSFVGFLDRARKIALQNVPKDKTEYYNQLSGNALLTSSGLDMAVTAVQPKGPGKNWKLPEALAAVEGKLENRNFEQGKAMFAASMCSSCHNMRGEGGSVGPDLTQLGTRFSVNDMLESIIEPSKYVSDQYASTVFYLKDGSSVLGRLVNESGDKYSISQNPFAPDMLRDLPKKDVVNTKVSNVSIMMPGMINRLNEEELKDLIAYLMAGGNKEHTVYASKK</sequence>
<organism evidence="7 8">
    <name type="scientific">Adhaeribacter pallidiroseus</name>
    <dbReference type="NCBI Taxonomy" id="2072847"/>
    <lineage>
        <taxon>Bacteria</taxon>
        <taxon>Pseudomonadati</taxon>
        <taxon>Bacteroidota</taxon>
        <taxon>Cytophagia</taxon>
        <taxon>Cytophagales</taxon>
        <taxon>Hymenobacteraceae</taxon>
        <taxon>Adhaeribacter</taxon>
    </lineage>
</organism>
<dbReference type="Proteomes" id="UP000253919">
    <property type="component" value="Unassembled WGS sequence"/>
</dbReference>
<dbReference type="InterPro" id="IPR011041">
    <property type="entry name" value="Quinoprot_gluc/sorb_DH_b-prop"/>
</dbReference>
<evidence type="ECO:0000256" key="5">
    <source>
        <dbReference type="SAM" id="SignalP"/>
    </source>
</evidence>
<dbReference type="PANTHER" id="PTHR33546">
    <property type="entry name" value="LARGE, MULTIFUNCTIONAL SECRETED PROTEIN-RELATED"/>
    <property type="match status" value="1"/>
</dbReference>
<dbReference type="Gene3D" id="2.120.10.30">
    <property type="entry name" value="TolB, C-terminal domain"/>
    <property type="match status" value="1"/>
</dbReference>
<feature type="signal peptide" evidence="5">
    <location>
        <begin position="1"/>
        <end position="27"/>
    </location>
</feature>
<feature type="domain" description="Cytochrome c" evidence="6">
    <location>
        <begin position="762"/>
        <end position="900"/>
    </location>
</feature>
<proteinExistence type="predicted"/>
<dbReference type="InterPro" id="IPR009056">
    <property type="entry name" value="Cyt_c-like_dom"/>
</dbReference>
<dbReference type="SUPFAM" id="SSF46626">
    <property type="entry name" value="Cytochrome c"/>
    <property type="match status" value="1"/>
</dbReference>
<dbReference type="InterPro" id="IPR036909">
    <property type="entry name" value="Cyt_c-like_dom_sf"/>
</dbReference>
<keyword evidence="1 4" id="KW-0349">Heme</keyword>
<protein>
    <recommendedName>
        <fullName evidence="6">Cytochrome c domain-containing protein</fullName>
    </recommendedName>
</protein>
<reference evidence="7 8" key="1">
    <citation type="submission" date="2018-04" db="EMBL/GenBank/DDBJ databases">
        <title>Adhaeribacter sp. HMF7616 genome sequencing and assembly.</title>
        <authorList>
            <person name="Kang H."/>
            <person name="Kang J."/>
            <person name="Cha I."/>
            <person name="Kim H."/>
            <person name="Joh K."/>
        </authorList>
    </citation>
    <scope>NUCLEOTIDE SEQUENCE [LARGE SCALE GENOMIC DNA]</scope>
    <source>
        <strain evidence="7 8">HMF7616</strain>
    </source>
</reference>
<name>A0A369QKH1_9BACT</name>
<evidence type="ECO:0000313" key="7">
    <source>
        <dbReference type="EMBL" id="RDC62758.1"/>
    </source>
</evidence>
<dbReference type="InterPro" id="IPR011042">
    <property type="entry name" value="6-blade_b-propeller_TolB-like"/>
</dbReference>
<evidence type="ECO:0000313" key="8">
    <source>
        <dbReference type="Proteomes" id="UP000253919"/>
    </source>
</evidence>
<evidence type="ECO:0000259" key="6">
    <source>
        <dbReference type="PROSITE" id="PS51007"/>
    </source>
</evidence>
<keyword evidence="2 4" id="KW-0479">Metal-binding</keyword>
<keyword evidence="8" id="KW-1185">Reference proteome</keyword>
<dbReference type="PANTHER" id="PTHR33546:SF1">
    <property type="entry name" value="LARGE, MULTIFUNCTIONAL SECRETED PROTEIN"/>
    <property type="match status" value="1"/>
</dbReference>
<dbReference type="EMBL" id="QASA01000001">
    <property type="protein sequence ID" value="RDC62758.1"/>
    <property type="molecule type" value="Genomic_DNA"/>
</dbReference>
<dbReference type="OrthoDB" id="9808161at2"/>
<dbReference type="InterPro" id="IPR013427">
    <property type="entry name" value="Haem-bd_dom_put"/>
</dbReference>
<dbReference type="AlphaFoldDB" id="A0A369QKH1"/>
<dbReference type="GO" id="GO:0046872">
    <property type="term" value="F:metal ion binding"/>
    <property type="evidence" value="ECO:0007669"/>
    <property type="project" value="UniProtKB-KW"/>
</dbReference>
<dbReference type="SUPFAM" id="SSF50952">
    <property type="entry name" value="Soluble quinoprotein glucose dehydrogenase"/>
    <property type="match status" value="1"/>
</dbReference>
<evidence type="ECO:0000256" key="2">
    <source>
        <dbReference type="ARBA" id="ARBA00022723"/>
    </source>
</evidence>
<dbReference type="PROSITE" id="PS51007">
    <property type="entry name" value="CYTC"/>
    <property type="match status" value="1"/>
</dbReference>
<keyword evidence="3 4" id="KW-0408">Iron</keyword>
<dbReference type="NCBIfam" id="TIGR02603">
    <property type="entry name" value="CxxCH_TIGR02603"/>
    <property type="match status" value="1"/>
</dbReference>
<dbReference type="GO" id="GO:0020037">
    <property type="term" value="F:heme binding"/>
    <property type="evidence" value="ECO:0007669"/>
    <property type="project" value="InterPro"/>
</dbReference>
<dbReference type="PROSITE" id="PS51257">
    <property type="entry name" value="PROKAR_LIPOPROTEIN"/>
    <property type="match status" value="1"/>
</dbReference>
<evidence type="ECO:0000256" key="4">
    <source>
        <dbReference type="PROSITE-ProRule" id="PRU00433"/>
    </source>
</evidence>
<keyword evidence="5" id="KW-0732">Signal</keyword>
<gene>
    <name evidence="7" type="ORF">AHMF7616_01352</name>
</gene>
<feature type="chain" id="PRO_5016570724" description="Cytochrome c domain-containing protein" evidence="5">
    <location>
        <begin position="28"/>
        <end position="911"/>
    </location>
</feature>
<evidence type="ECO:0000256" key="1">
    <source>
        <dbReference type="ARBA" id="ARBA00022617"/>
    </source>
</evidence>